<evidence type="ECO:0000259" key="2">
    <source>
        <dbReference type="Pfam" id="PF13302"/>
    </source>
</evidence>
<dbReference type="KEGG" id="xce:Xcel_1471"/>
<dbReference type="InterPro" id="IPR000182">
    <property type="entry name" value="GNAT_dom"/>
</dbReference>
<dbReference type="HOGENOM" id="CLU_013985_3_4_11"/>
<feature type="region of interest" description="Disordered" evidence="1">
    <location>
        <begin position="185"/>
        <end position="204"/>
    </location>
</feature>
<dbReference type="GO" id="GO:0008999">
    <property type="term" value="F:protein-N-terminal-alanine acetyltransferase activity"/>
    <property type="evidence" value="ECO:0007669"/>
    <property type="project" value="TreeGrafter"/>
</dbReference>
<dbReference type="Gene3D" id="3.40.630.30">
    <property type="match status" value="1"/>
</dbReference>
<proteinExistence type="predicted"/>
<keyword evidence="4" id="KW-1185">Reference proteome</keyword>
<dbReference type="PANTHER" id="PTHR43441:SF10">
    <property type="entry name" value="ACETYLTRANSFERASE"/>
    <property type="match status" value="1"/>
</dbReference>
<dbReference type="RefSeq" id="WP_012878243.1">
    <property type="nucleotide sequence ID" value="NC_013530.1"/>
</dbReference>
<gene>
    <name evidence="3" type="ordered locus">Xcel_1471</name>
</gene>
<dbReference type="STRING" id="446471.Xcel_1471"/>
<dbReference type="Proteomes" id="UP000002255">
    <property type="component" value="Chromosome"/>
</dbReference>
<dbReference type="PANTHER" id="PTHR43441">
    <property type="entry name" value="RIBOSOMAL-PROTEIN-SERINE ACETYLTRANSFERASE"/>
    <property type="match status" value="1"/>
</dbReference>
<dbReference type="EMBL" id="CP001821">
    <property type="protein sequence ID" value="ACZ30501.1"/>
    <property type="molecule type" value="Genomic_DNA"/>
</dbReference>
<dbReference type="InterPro" id="IPR016181">
    <property type="entry name" value="Acyl_CoA_acyltransferase"/>
</dbReference>
<dbReference type="GO" id="GO:1990189">
    <property type="term" value="F:protein N-terminal-serine acetyltransferase activity"/>
    <property type="evidence" value="ECO:0007669"/>
    <property type="project" value="TreeGrafter"/>
</dbReference>
<protein>
    <submittedName>
        <fullName evidence="3">Acetyltransferase, GNAT family</fullName>
    </submittedName>
</protein>
<dbReference type="eggNOG" id="COG1670">
    <property type="taxonomic scope" value="Bacteria"/>
</dbReference>
<dbReference type="Pfam" id="PF13302">
    <property type="entry name" value="Acetyltransf_3"/>
    <property type="match status" value="1"/>
</dbReference>
<dbReference type="InterPro" id="IPR051908">
    <property type="entry name" value="Ribosomal_N-acetyltransferase"/>
</dbReference>
<name>D1BS09_XYLCX</name>
<dbReference type="GO" id="GO:0005737">
    <property type="term" value="C:cytoplasm"/>
    <property type="evidence" value="ECO:0007669"/>
    <property type="project" value="TreeGrafter"/>
</dbReference>
<dbReference type="OrthoDB" id="9795188at2"/>
<accession>D1BS09</accession>
<reference evidence="3 4" key="2">
    <citation type="journal article" date="2010" name="Stand. Genomic Sci.">
        <title>Complete genome sequence of Xylanimonas cellulosilytica type strain (XIL07).</title>
        <authorList>
            <person name="Foster B."/>
            <person name="Pukall R."/>
            <person name="Abt B."/>
            <person name="Nolan M."/>
            <person name="Glavina Del Rio T."/>
            <person name="Chen F."/>
            <person name="Lucas S."/>
            <person name="Tice H."/>
            <person name="Pitluck S."/>
            <person name="Cheng J.-F."/>
            <person name="Chertkov O."/>
            <person name="Brettin T."/>
            <person name="Han C."/>
            <person name="Detter J.C."/>
            <person name="Bruce D."/>
            <person name="Goodwin L."/>
            <person name="Ivanova N."/>
            <person name="Mavromatis K."/>
            <person name="Pati A."/>
            <person name="Mikhailova N."/>
            <person name="Chen A."/>
            <person name="Palaniappan K."/>
            <person name="Land M."/>
            <person name="Hauser L."/>
            <person name="Chang Y.-J."/>
            <person name="Jeffries C.D."/>
            <person name="Chain P."/>
            <person name="Rohde M."/>
            <person name="Goeker M."/>
            <person name="Bristow J."/>
            <person name="Eisen J.A."/>
            <person name="Markowitz V."/>
            <person name="Hugenholtz P."/>
            <person name="Kyrpides N.C."/>
            <person name="Klenk H.-P."/>
            <person name="Lapidus A."/>
        </authorList>
    </citation>
    <scope>NUCLEOTIDE SEQUENCE [LARGE SCALE GENOMIC DNA]</scope>
    <source>
        <strain evidence="4">DSM 15894 / CECT 5975 / LMG 20990 / XIL07</strain>
    </source>
</reference>
<reference evidence="4" key="1">
    <citation type="submission" date="2009-11" db="EMBL/GenBank/DDBJ databases">
        <title>The complete chromosome of Xylanimonas cellulosilytica DSM 15894.</title>
        <authorList>
            <consortium name="US DOE Joint Genome Institute (JGI-PGF)"/>
            <person name="Lucas S."/>
            <person name="Copeland A."/>
            <person name="Lapidus A."/>
            <person name="Glavina del Rio T."/>
            <person name="Dalin E."/>
            <person name="Tice H."/>
            <person name="Bruce D."/>
            <person name="Goodwin L."/>
            <person name="Pitluck S."/>
            <person name="Kyrpides N."/>
            <person name="Mavromatis K."/>
            <person name="Ivanova N."/>
            <person name="Mikhailova N."/>
            <person name="Foster B."/>
            <person name="Clum A."/>
            <person name="Brettin T."/>
            <person name="Detter J.C."/>
            <person name="Han C."/>
            <person name="Larimer F."/>
            <person name="Land M."/>
            <person name="Hauser L."/>
            <person name="Markowitz V."/>
            <person name="Cheng J.F."/>
            <person name="Hugenholtz P."/>
            <person name="Woyke T."/>
            <person name="Wu D."/>
            <person name="Gehrich-Schroeter G."/>
            <person name="Schneider S."/>
            <person name="Pukall S.R."/>
            <person name="Klenk H.P."/>
            <person name="Eisen J.A."/>
        </authorList>
    </citation>
    <scope>NUCLEOTIDE SEQUENCE [LARGE SCALE GENOMIC DNA]</scope>
    <source>
        <strain evidence="4">DSM 15894 / CECT 5975 / LMG 20990 / XIL07</strain>
    </source>
</reference>
<dbReference type="AlphaFoldDB" id="D1BS09"/>
<feature type="domain" description="N-acetyltransferase" evidence="2">
    <location>
        <begin position="11"/>
        <end position="161"/>
    </location>
</feature>
<sequence length="204" mass="22634">MEPFVLASEHVRLSTPTVDDVEHIDAMCQDEQIQRWTTVPSPYRREHAEDFVTRFVPRGWESGRELTWAIRRAGDVLPGEAEPTLLGMVGLHLDATPAPNGSGEVGFWMAPGARGRGLMTEAARLVVDYGLDPEGLGLARVEWRAVVGNWGSRRIAWKVGIRVEGEIRGLLVHRGVRLDGWVGTILPGDPREPNEPWPAHAPTR</sequence>
<evidence type="ECO:0000313" key="4">
    <source>
        <dbReference type="Proteomes" id="UP000002255"/>
    </source>
</evidence>
<evidence type="ECO:0000313" key="3">
    <source>
        <dbReference type="EMBL" id="ACZ30501.1"/>
    </source>
</evidence>
<evidence type="ECO:0000256" key="1">
    <source>
        <dbReference type="SAM" id="MobiDB-lite"/>
    </source>
</evidence>
<dbReference type="SUPFAM" id="SSF55729">
    <property type="entry name" value="Acyl-CoA N-acyltransferases (Nat)"/>
    <property type="match status" value="1"/>
</dbReference>
<organism evidence="3 4">
    <name type="scientific">Xylanimonas cellulosilytica (strain DSM 15894 / JCM 12276 / CECT 5975 / KCTC 9989 / LMG 20990 / NBRC 107835 / XIL07)</name>
    <dbReference type="NCBI Taxonomy" id="446471"/>
    <lineage>
        <taxon>Bacteria</taxon>
        <taxon>Bacillati</taxon>
        <taxon>Actinomycetota</taxon>
        <taxon>Actinomycetes</taxon>
        <taxon>Micrococcales</taxon>
        <taxon>Promicromonosporaceae</taxon>
        <taxon>Xylanimonas</taxon>
    </lineage>
</organism>